<dbReference type="Proteomes" id="UP000821845">
    <property type="component" value="Chromosome 9"/>
</dbReference>
<name>A0ACB7RNZ8_HYAAI</name>
<evidence type="ECO:0000313" key="1">
    <source>
        <dbReference type="EMBL" id="KAH6923164.1"/>
    </source>
</evidence>
<keyword evidence="2" id="KW-1185">Reference proteome</keyword>
<evidence type="ECO:0000313" key="2">
    <source>
        <dbReference type="Proteomes" id="UP000821845"/>
    </source>
</evidence>
<proteinExistence type="predicted"/>
<accession>A0ACB7RNZ8</accession>
<protein>
    <submittedName>
        <fullName evidence="1">Uncharacterized protein</fullName>
    </submittedName>
</protein>
<gene>
    <name evidence="1" type="ORF">HPB50_024124</name>
</gene>
<reference evidence="1" key="1">
    <citation type="submission" date="2020-05" db="EMBL/GenBank/DDBJ databases">
        <title>Large-scale comparative analyses of tick genomes elucidate their genetic diversity and vector capacities.</title>
        <authorList>
            <person name="Jia N."/>
            <person name="Wang J."/>
            <person name="Shi W."/>
            <person name="Du L."/>
            <person name="Sun Y."/>
            <person name="Zhan W."/>
            <person name="Jiang J."/>
            <person name="Wang Q."/>
            <person name="Zhang B."/>
            <person name="Ji P."/>
            <person name="Sakyi L.B."/>
            <person name="Cui X."/>
            <person name="Yuan T."/>
            <person name="Jiang B."/>
            <person name="Yang W."/>
            <person name="Lam T.T.-Y."/>
            <person name="Chang Q."/>
            <person name="Ding S."/>
            <person name="Wang X."/>
            <person name="Zhu J."/>
            <person name="Ruan X."/>
            <person name="Zhao L."/>
            <person name="Wei J."/>
            <person name="Que T."/>
            <person name="Du C."/>
            <person name="Cheng J."/>
            <person name="Dai P."/>
            <person name="Han X."/>
            <person name="Huang E."/>
            <person name="Gao Y."/>
            <person name="Liu J."/>
            <person name="Shao H."/>
            <person name="Ye R."/>
            <person name="Li L."/>
            <person name="Wei W."/>
            <person name="Wang X."/>
            <person name="Wang C."/>
            <person name="Yang T."/>
            <person name="Huo Q."/>
            <person name="Li W."/>
            <person name="Guo W."/>
            <person name="Chen H."/>
            <person name="Zhou L."/>
            <person name="Ni X."/>
            <person name="Tian J."/>
            <person name="Zhou Y."/>
            <person name="Sheng Y."/>
            <person name="Liu T."/>
            <person name="Pan Y."/>
            <person name="Xia L."/>
            <person name="Li J."/>
            <person name="Zhao F."/>
            <person name="Cao W."/>
        </authorList>
    </citation>
    <scope>NUCLEOTIDE SEQUENCE</scope>
    <source>
        <strain evidence="1">Hyas-2018</strain>
    </source>
</reference>
<sequence>MSVGIGGAKGPPPSSRISCLAILHSRFLVLLLFGRYGCRVQYGLITHPAVLLVRHGRRRLHWVLQAASTACALLGIWAAFTHKAGLGKPHFTTWHSWTGIAALLLTLLEVAVGVAAMTFHASTVGTEKQCPWLKYTVLRRVHRALGLLAHGFATAAIVLGLRSHYGRQTLATALGDAVPLQLVVQALAVAPFASIVRHLWRRR</sequence>
<organism evidence="1 2">
    <name type="scientific">Hyalomma asiaticum</name>
    <name type="common">Tick</name>
    <dbReference type="NCBI Taxonomy" id="266040"/>
    <lineage>
        <taxon>Eukaryota</taxon>
        <taxon>Metazoa</taxon>
        <taxon>Ecdysozoa</taxon>
        <taxon>Arthropoda</taxon>
        <taxon>Chelicerata</taxon>
        <taxon>Arachnida</taxon>
        <taxon>Acari</taxon>
        <taxon>Parasitiformes</taxon>
        <taxon>Ixodida</taxon>
        <taxon>Ixodoidea</taxon>
        <taxon>Ixodidae</taxon>
        <taxon>Hyalomminae</taxon>
        <taxon>Hyalomma</taxon>
    </lineage>
</organism>
<dbReference type="EMBL" id="CM023489">
    <property type="protein sequence ID" value="KAH6923164.1"/>
    <property type="molecule type" value="Genomic_DNA"/>
</dbReference>
<comment type="caution">
    <text evidence="1">The sequence shown here is derived from an EMBL/GenBank/DDBJ whole genome shotgun (WGS) entry which is preliminary data.</text>
</comment>